<evidence type="ECO:0000256" key="5">
    <source>
        <dbReference type="SAM" id="MobiDB-lite"/>
    </source>
</evidence>
<dbReference type="PIRSF" id="PIRSF002741">
    <property type="entry name" value="MppA"/>
    <property type="match status" value="1"/>
</dbReference>
<sequence>MTGAERPHRDQVTRRLFLGGSLALAAGPALAACAPKVVPPSDSRPAVERRLRFGLPAPIASLDPALANDIESQRVIRQAVQTLVGTDAATGAPTPLLAESFSIAESGDRVRFTLRSGLVFHDGSPLTPAAVRDTFERLYRLPEQAVALNPANAFRAVFRAHAHEGESSLYEGCDILGERVLELKLRRPIAGIIPALSHIGFGVLSPAQTRERVAQATRLETTPESCLPVGTGPFTVQRATTKAAALARFTENSQAPIAVTGIDFSVHPEEWSRLDALLTEKVDVIDLVTPRMAASLARNAKPTLTRDPYSLLYLGMNAAHPVLAKPRIRRIVADLISKQPLIPGQFLNGTKVADSFFPPRLRVRNPQRPAGERPVTADDAPSALKDAGYKGETIEFVYPTGAPRLYLPYPERTYALLARQLQAAGLNIKPVPIPWTAGYEAQMLARRQRGFHLGGLNGGFLDPGYFVTALFLNGRAEFGVADADLTEALQRAQVLTDADERLEAYGDIGDRLAVLAPAVPLVVPVSALATSPDVQGVPASPVLDEVLSSVRYT</sequence>
<dbReference type="PANTHER" id="PTHR30290:SF10">
    <property type="entry name" value="PERIPLASMIC OLIGOPEPTIDE-BINDING PROTEIN-RELATED"/>
    <property type="match status" value="1"/>
</dbReference>
<comment type="subcellular location">
    <subcellularLocation>
        <location evidence="1">Cell envelope</location>
    </subcellularLocation>
</comment>
<protein>
    <submittedName>
        <fullName evidence="8">Peptide/nickel transport system substrate-binding protein</fullName>
    </submittedName>
</protein>
<dbReference type="GO" id="GO:1904680">
    <property type="term" value="F:peptide transmembrane transporter activity"/>
    <property type="evidence" value="ECO:0007669"/>
    <property type="project" value="TreeGrafter"/>
</dbReference>
<dbReference type="PROSITE" id="PS51257">
    <property type="entry name" value="PROKAR_LIPOPROTEIN"/>
    <property type="match status" value="1"/>
</dbReference>
<dbReference type="Gene3D" id="3.90.76.10">
    <property type="entry name" value="Dipeptide-binding Protein, Domain 1"/>
    <property type="match status" value="1"/>
</dbReference>
<accession>A0AAE4C6P7</accession>
<dbReference type="Gene3D" id="3.40.190.10">
    <property type="entry name" value="Periplasmic binding protein-like II"/>
    <property type="match status" value="1"/>
</dbReference>
<feature type="chain" id="PRO_5042019579" evidence="6">
    <location>
        <begin position="32"/>
        <end position="553"/>
    </location>
</feature>
<dbReference type="InterPro" id="IPR030678">
    <property type="entry name" value="Peptide/Ni-bd"/>
</dbReference>
<feature type="domain" description="Solute-binding protein family 5" evidence="7">
    <location>
        <begin position="93"/>
        <end position="475"/>
    </location>
</feature>
<dbReference type="EMBL" id="JAVDUI010000001">
    <property type="protein sequence ID" value="MDR6892808.1"/>
    <property type="molecule type" value="Genomic_DNA"/>
</dbReference>
<proteinExistence type="inferred from homology"/>
<dbReference type="GO" id="GO:0030313">
    <property type="term" value="C:cell envelope"/>
    <property type="evidence" value="ECO:0007669"/>
    <property type="project" value="UniProtKB-SubCell"/>
</dbReference>
<dbReference type="GO" id="GO:0015833">
    <property type="term" value="P:peptide transport"/>
    <property type="evidence" value="ECO:0007669"/>
    <property type="project" value="TreeGrafter"/>
</dbReference>
<dbReference type="Pfam" id="PF00496">
    <property type="entry name" value="SBP_bac_5"/>
    <property type="match status" value="1"/>
</dbReference>
<evidence type="ECO:0000313" key="9">
    <source>
        <dbReference type="Proteomes" id="UP001247307"/>
    </source>
</evidence>
<dbReference type="PROSITE" id="PS51318">
    <property type="entry name" value="TAT"/>
    <property type="match status" value="1"/>
</dbReference>
<keyword evidence="9" id="KW-1185">Reference proteome</keyword>
<dbReference type="InterPro" id="IPR006311">
    <property type="entry name" value="TAT_signal"/>
</dbReference>
<comment type="caution">
    <text evidence="8">The sequence shown here is derived from an EMBL/GenBank/DDBJ whole genome shotgun (WGS) entry which is preliminary data.</text>
</comment>
<dbReference type="SUPFAM" id="SSF53850">
    <property type="entry name" value="Periplasmic binding protein-like II"/>
    <property type="match status" value="1"/>
</dbReference>
<dbReference type="InterPro" id="IPR000914">
    <property type="entry name" value="SBP_5_dom"/>
</dbReference>
<evidence type="ECO:0000256" key="6">
    <source>
        <dbReference type="SAM" id="SignalP"/>
    </source>
</evidence>
<dbReference type="GO" id="GO:0043190">
    <property type="term" value="C:ATP-binding cassette (ABC) transporter complex"/>
    <property type="evidence" value="ECO:0007669"/>
    <property type="project" value="InterPro"/>
</dbReference>
<keyword evidence="3" id="KW-0813">Transport</keyword>
<evidence type="ECO:0000256" key="3">
    <source>
        <dbReference type="ARBA" id="ARBA00022448"/>
    </source>
</evidence>
<evidence type="ECO:0000256" key="4">
    <source>
        <dbReference type="ARBA" id="ARBA00022729"/>
    </source>
</evidence>
<feature type="signal peptide" evidence="6">
    <location>
        <begin position="1"/>
        <end position="31"/>
    </location>
</feature>
<feature type="region of interest" description="Disordered" evidence="5">
    <location>
        <begin position="363"/>
        <end position="382"/>
    </location>
</feature>
<evidence type="ECO:0000259" key="7">
    <source>
        <dbReference type="Pfam" id="PF00496"/>
    </source>
</evidence>
<comment type="similarity">
    <text evidence="2">Belongs to the bacterial solute-binding protein 5 family.</text>
</comment>
<evidence type="ECO:0000313" key="8">
    <source>
        <dbReference type="EMBL" id="MDR6892808.1"/>
    </source>
</evidence>
<dbReference type="Proteomes" id="UP001247307">
    <property type="component" value="Unassembled WGS sequence"/>
</dbReference>
<reference evidence="8" key="1">
    <citation type="submission" date="2023-07" db="EMBL/GenBank/DDBJ databases">
        <title>Sequencing the genomes of 1000 actinobacteria strains.</title>
        <authorList>
            <person name="Klenk H.-P."/>
        </authorList>
    </citation>
    <scope>NUCLEOTIDE SEQUENCE</scope>
    <source>
        <strain evidence="8">DSM 13988</strain>
    </source>
</reference>
<dbReference type="RefSeq" id="WP_309852413.1">
    <property type="nucleotide sequence ID" value="NZ_BAAAIU010000004.1"/>
</dbReference>
<organism evidence="8 9">
    <name type="scientific">Falsarthrobacter nasiphocae</name>
    <dbReference type="NCBI Taxonomy" id="189863"/>
    <lineage>
        <taxon>Bacteria</taxon>
        <taxon>Bacillati</taxon>
        <taxon>Actinomycetota</taxon>
        <taxon>Actinomycetes</taxon>
        <taxon>Micrococcales</taxon>
        <taxon>Micrococcaceae</taxon>
        <taxon>Falsarthrobacter</taxon>
    </lineage>
</organism>
<gene>
    <name evidence="8" type="ORF">J2S35_001748</name>
</gene>
<dbReference type="GO" id="GO:0042597">
    <property type="term" value="C:periplasmic space"/>
    <property type="evidence" value="ECO:0007669"/>
    <property type="project" value="UniProtKB-ARBA"/>
</dbReference>
<name>A0AAE4C6P7_9MICC</name>
<dbReference type="PANTHER" id="PTHR30290">
    <property type="entry name" value="PERIPLASMIC BINDING COMPONENT OF ABC TRANSPORTER"/>
    <property type="match status" value="1"/>
</dbReference>
<dbReference type="AlphaFoldDB" id="A0AAE4C6P7"/>
<evidence type="ECO:0000256" key="1">
    <source>
        <dbReference type="ARBA" id="ARBA00004196"/>
    </source>
</evidence>
<dbReference type="InterPro" id="IPR039424">
    <property type="entry name" value="SBP_5"/>
</dbReference>
<evidence type="ECO:0000256" key="2">
    <source>
        <dbReference type="ARBA" id="ARBA00005695"/>
    </source>
</evidence>
<dbReference type="Gene3D" id="3.10.105.10">
    <property type="entry name" value="Dipeptide-binding Protein, Domain 3"/>
    <property type="match status" value="1"/>
</dbReference>
<keyword evidence="4 6" id="KW-0732">Signal</keyword>